<dbReference type="SUPFAM" id="SSF64268">
    <property type="entry name" value="PX domain"/>
    <property type="match status" value="1"/>
</dbReference>
<evidence type="ECO:0000313" key="3">
    <source>
        <dbReference type="Proteomes" id="UP000472269"/>
    </source>
</evidence>
<gene>
    <name evidence="2" type="primary">NOXO1</name>
</gene>
<dbReference type="AlphaFoldDB" id="A0A663LKS3"/>
<keyword evidence="3" id="KW-1185">Reference proteome</keyword>
<dbReference type="GO" id="GO:0042554">
    <property type="term" value="P:superoxide anion generation"/>
    <property type="evidence" value="ECO:0007669"/>
    <property type="project" value="TreeGrafter"/>
</dbReference>
<reference evidence="2" key="1">
    <citation type="submission" date="2025-08" db="UniProtKB">
        <authorList>
            <consortium name="Ensembl"/>
        </authorList>
    </citation>
    <scope>IDENTIFICATION</scope>
</reference>
<protein>
    <submittedName>
        <fullName evidence="2">NADPH oxidase organizer 1</fullName>
    </submittedName>
</protein>
<evidence type="ECO:0000259" key="1">
    <source>
        <dbReference type="Pfam" id="PF00787"/>
    </source>
</evidence>
<feature type="domain" description="PX" evidence="1">
    <location>
        <begin position="30"/>
        <end position="57"/>
    </location>
</feature>
<organism evidence="2 3">
    <name type="scientific">Athene cunicularia</name>
    <name type="common">Burrowing owl</name>
    <name type="synonym">Speotyto cunicularia</name>
    <dbReference type="NCBI Taxonomy" id="194338"/>
    <lineage>
        <taxon>Eukaryota</taxon>
        <taxon>Metazoa</taxon>
        <taxon>Chordata</taxon>
        <taxon>Craniata</taxon>
        <taxon>Vertebrata</taxon>
        <taxon>Euteleostomi</taxon>
        <taxon>Archelosauria</taxon>
        <taxon>Archosauria</taxon>
        <taxon>Dinosauria</taxon>
        <taxon>Saurischia</taxon>
        <taxon>Theropoda</taxon>
        <taxon>Coelurosauria</taxon>
        <taxon>Aves</taxon>
        <taxon>Neognathae</taxon>
        <taxon>Neoaves</taxon>
        <taxon>Telluraves</taxon>
        <taxon>Strigiformes</taxon>
        <taxon>Strigidae</taxon>
        <taxon>Athene</taxon>
    </lineage>
</organism>
<dbReference type="InterPro" id="IPR051228">
    <property type="entry name" value="NADPH_Oxidase/PX-Domain"/>
</dbReference>
<evidence type="ECO:0000313" key="2">
    <source>
        <dbReference type="Ensembl" id="ENSACUP00000000515.1"/>
    </source>
</evidence>
<proteinExistence type="predicted"/>
<dbReference type="Proteomes" id="UP000472269">
    <property type="component" value="Unplaced"/>
</dbReference>
<reference evidence="2" key="2">
    <citation type="submission" date="2025-09" db="UniProtKB">
        <authorList>
            <consortium name="Ensembl"/>
        </authorList>
    </citation>
    <scope>IDENTIFICATION</scope>
</reference>
<dbReference type="GO" id="GO:0016176">
    <property type="term" value="F:superoxide-generating NADPH oxidase activator activity"/>
    <property type="evidence" value="ECO:0007669"/>
    <property type="project" value="TreeGrafter"/>
</dbReference>
<dbReference type="Pfam" id="PF00787">
    <property type="entry name" value="PX"/>
    <property type="match status" value="1"/>
</dbReference>
<sequence length="113" mass="13253">MSCSRYPVNVKAVGLMQCRKQKNYMIFVSWSDQNNILIYRTFEDFKRFHKELKRKFPIEGGSLRRSDRTIPRFRVWACVGKGWQVRAPSSSGKRCCSQGIQTCCFTPTLLMLF</sequence>
<name>A0A663LKS3_ATHCN</name>
<dbReference type="Ensembl" id="ENSACUT00000000552.1">
    <property type="protein sequence ID" value="ENSACUP00000000515.1"/>
    <property type="gene ID" value="ENSACUG00000000385.1"/>
</dbReference>
<dbReference type="InterPro" id="IPR036871">
    <property type="entry name" value="PX_dom_sf"/>
</dbReference>
<dbReference type="GO" id="GO:0035091">
    <property type="term" value="F:phosphatidylinositol binding"/>
    <property type="evidence" value="ECO:0007669"/>
    <property type="project" value="InterPro"/>
</dbReference>
<dbReference type="PANTHER" id="PTHR15706">
    <property type="entry name" value="SH3 MULTIPLE DOMAIN"/>
    <property type="match status" value="1"/>
</dbReference>
<dbReference type="Gene3D" id="3.30.1520.10">
    <property type="entry name" value="Phox-like domain"/>
    <property type="match status" value="1"/>
</dbReference>
<accession>A0A663LKS3</accession>
<dbReference type="GO" id="GO:0005737">
    <property type="term" value="C:cytoplasm"/>
    <property type="evidence" value="ECO:0007669"/>
    <property type="project" value="TreeGrafter"/>
</dbReference>
<dbReference type="InterPro" id="IPR001683">
    <property type="entry name" value="PX_dom"/>
</dbReference>
<dbReference type="PANTHER" id="PTHR15706:SF10">
    <property type="entry name" value="NADPH OXIDASE ORGANIZER 1"/>
    <property type="match status" value="1"/>
</dbReference>